<name>A0A484N8G7_9ASTE</name>
<dbReference type="Gene3D" id="4.10.60.10">
    <property type="entry name" value="Zinc finger, CCHC-type"/>
    <property type="match status" value="1"/>
</dbReference>
<feature type="compositionally biased region" description="Acidic residues" evidence="2">
    <location>
        <begin position="392"/>
        <end position="419"/>
    </location>
</feature>
<keyword evidence="1" id="KW-0863">Zinc-finger</keyword>
<protein>
    <recommendedName>
        <fullName evidence="3">CCHC-type domain-containing protein</fullName>
    </recommendedName>
</protein>
<dbReference type="SUPFAM" id="SSF57756">
    <property type="entry name" value="Retrovirus zinc finger-like domains"/>
    <property type="match status" value="1"/>
</dbReference>
<dbReference type="PROSITE" id="PS50158">
    <property type="entry name" value="ZF_CCHC"/>
    <property type="match status" value="1"/>
</dbReference>
<dbReference type="AlphaFoldDB" id="A0A484N8G7"/>
<evidence type="ECO:0000313" key="4">
    <source>
        <dbReference type="EMBL" id="VFQ97350.1"/>
    </source>
</evidence>
<sequence>MDDSSDDDEIKLVMKKFCKLLRKKEKVENGPVCYGCGEAGHIKNKCPKSGRNSRHFKRQRAYISWGGDSGDESTDQDEDETANLCLMAHEDQTDDVQEEINPALIQAFYSNLRREDDVLYSLVKSTPIELTVEQLGRIAGLPFQGDDVSHYGGEDWVLNNEGLILNELGITELKRHASGRPTIHSANPDGRLVLYIVTRIIKPMKHGHTIMHGEDLKLIHAIMHSAPINWAKFVMINMTIAASTEHDHLLPYPFLVMDILERFKVTTTVGPLTKATKIWTISNQTFLKRSDNATAATAQARHTATAAGQAEPQARANLASIADSLNRLHLKVDGMGGYLERLDVAVQRQGYAMNSYFQGINYVPPPYHGTFFGQVYGDEDEADDSYAPSSSPDEDEFDDAIDGDEMDVDDDEEETEDED</sequence>
<dbReference type="InterPro" id="IPR001878">
    <property type="entry name" value="Znf_CCHC"/>
</dbReference>
<keyword evidence="5" id="KW-1185">Reference proteome</keyword>
<dbReference type="SMART" id="SM00343">
    <property type="entry name" value="ZnF_C2HC"/>
    <property type="match status" value="1"/>
</dbReference>
<dbReference type="InterPro" id="IPR036875">
    <property type="entry name" value="Znf_CCHC_sf"/>
</dbReference>
<keyword evidence="1" id="KW-0479">Metal-binding</keyword>
<organism evidence="4 5">
    <name type="scientific">Cuscuta campestris</name>
    <dbReference type="NCBI Taxonomy" id="132261"/>
    <lineage>
        <taxon>Eukaryota</taxon>
        <taxon>Viridiplantae</taxon>
        <taxon>Streptophyta</taxon>
        <taxon>Embryophyta</taxon>
        <taxon>Tracheophyta</taxon>
        <taxon>Spermatophyta</taxon>
        <taxon>Magnoliopsida</taxon>
        <taxon>eudicotyledons</taxon>
        <taxon>Gunneridae</taxon>
        <taxon>Pentapetalae</taxon>
        <taxon>asterids</taxon>
        <taxon>lamiids</taxon>
        <taxon>Solanales</taxon>
        <taxon>Convolvulaceae</taxon>
        <taxon>Cuscuteae</taxon>
        <taxon>Cuscuta</taxon>
        <taxon>Cuscuta subgen. Grammica</taxon>
        <taxon>Cuscuta sect. Cleistogrammica</taxon>
    </lineage>
</organism>
<dbReference type="Proteomes" id="UP000595140">
    <property type="component" value="Unassembled WGS sequence"/>
</dbReference>
<dbReference type="GO" id="GO:0008270">
    <property type="term" value="F:zinc ion binding"/>
    <property type="evidence" value="ECO:0007669"/>
    <property type="project" value="UniProtKB-KW"/>
</dbReference>
<evidence type="ECO:0000256" key="1">
    <source>
        <dbReference type="PROSITE-ProRule" id="PRU00047"/>
    </source>
</evidence>
<dbReference type="OrthoDB" id="6761011at2759"/>
<reference evidence="4 5" key="1">
    <citation type="submission" date="2018-04" db="EMBL/GenBank/DDBJ databases">
        <authorList>
            <person name="Vogel A."/>
        </authorList>
    </citation>
    <scope>NUCLEOTIDE SEQUENCE [LARGE SCALE GENOMIC DNA]</scope>
</reference>
<evidence type="ECO:0000313" key="5">
    <source>
        <dbReference type="Proteomes" id="UP000595140"/>
    </source>
</evidence>
<gene>
    <name evidence="4" type="ORF">CCAM_LOCUS39126</name>
</gene>
<feature type="region of interest" description="Disordered" evidence="2">
    <location>
        <begin position="372"/>
        <end position="419"/>
    </location>
</feature>
<accession>A0A484N8G7</accession>
<evidence type="ECO:0000259" key="3">
    <source>
        <dbReference type="PROSITE" id="PS50158"/>
    </source>
</evidence>
<keyword evidence="1" id="KW-0862">Zinc</keyword>
<dbReference type="EMBL" id="OOIL02006504">
    <property type="protein sequence ID" value="VFQ97350.1"/>
    <property type="molecule type" value="Genomic_DNA"/>
</dbReference>
<dbReference type="GO" id="GO:0003676">
    <property type="term" value="F:nucleic acid binding"/>
    <property type="evidence" value="ECO:0007669"/>
    <property type="project" value="InterPro"/>
</dbReference>
<feature type="domain" description="CCHC-type" evidence="3">
    <location>
        <begin position="33"/>
        <end position="48"/>
    </location>
</feature>
<evidence type="ECO:0000256" key="2">
    <source>
        <dbReference type="SAM" id="MobiDB-lite"/>
    </source>
</evidence>
<proteinExistence type="predicted"/>